<feature type="compositionally biased region" description="Low complexity" evidence="8">
    <location>
        <begin position="396"/>
        <end position="424"/>
    </location>
</feature>
<feature type="compositionally biased region" description="Low complexity" evidence="8">
    <location>
        <begin position="237"/>
        <end position="248"/>
    </location>
</feature>
<evidence type="ECO:0000259" key="9">
    <source>
        <dbReference type="SMART" id="SM00761"/>
    </source>
</evidence>
<reference evidence="10 11" key="1">
    <citation type="submission" date="2017-04" db="EMBL/GenBank/DDBJ databases">
        <title>Genome sequencing of [Candida] sorbophila.</title>
        <authorList>
            <person name="Ahn J.O."/>
        </authorList>
    </citation>
    <scope>NUCLEOTIDE SEQUENCE [LARGE SCALE GENOMIC DNA]</scope>
    <source>
        <strain evidence="10 11">DS02</strain>
    </source>
</reference>
<feature type="region of interest" description="Disordered" evidence="8">
    <location>
        <begin position="731"/>
        <end position="780"/>
    </location>
</feature>
<feature type="region of interest" description="Disordered" evidence="8">
    <location>
        <begin position="33"/>
        <end position="374"/>
    </location>
</feature>
<feature type="region of interest" description="Disordered" evidence="8">
    <location>
        <begin position="1202"/>
        <end position="1249"/>
    </location>
</feature>
<dbReference type="GO" id="GO:0000122">
    <property type="term" value="P:negative regulation of transcription by RNA polymerase II"/>
    <property type="evidence" value="ECO:0007669"/>
    <property type="project" value="TreeGrafter"/>
</dbReference>
<dbReference type="Pfam" id="PF02671">
    <property type="entry name" value="PAH"/>
    <property type="match status" value="3"/>
</dbReference>
<evidence type="ECO:0000256" key="2">
    <source>
        <dbReference type="ARBA" id="ARBA00022491"/>
    </source>
</evidence>
<dbReference type="GO" id="GO:0003714">
    <property type="term" value="F:transcription corepressor activity"/>
    <property type="evidence" value="ECO:0007669"/>
    <property type="project" value="InterPro"/>
</dbReference>
<feature type="compositionally biased region" description="Low complexity" evidence="8">
    <location>
        <begin position="1574"/>
        <end position="1616"/>
    </location>
</feature>
<dbReference type="InterPro" id="IPR013194">
    <property type="entry name" value="HDAC_interact_dom"/>
</dbReference>
<keyword evidence="6 7" id="KW-0539">Nucleus</keyword>
<dbReference type="PROSITE" id="PS51477">
    <property type="entry name" value="PAH"/>
    <property type="match status" value="3"/>
</dbReference>
<feature type="domain" description="Histone deacetylase interacting" evidence="9">
    <location>
        <begin position="888"/>
        <end position="989"/>
    </location>
</feature>
<keyword evidence="11" id="KW-1185">Reference proteome</keyword>
<dbReference type="Gene3D" id="1.20.1160.11">
    <property type="entry name" value="Paired amphipathic helix"/>
    <property type="match status" value="3"/>
</dbReference>
<dbReference type="GeneID" id="36515074"/>
<evidence type="ECO:0000256" key="6">
    <source>
        <dbReference type="ARBA" id="ARBA00023242"/>
    </source>
</evidence>
<dbReference type="InterPro" id="IPR039774">
    <property type="entry name" value="Sin3-like"/>
</dbReference>
<evidence type="ECO:0000256" key="8">
    <source>
        <dbReference type="SAM" id="MobiDB-lite"/>
    </source>
</evidence>
<feature type="compositionally biased region" description="Polar residues" evidence="8">
    <location>
        <begin position="33"/>
        <end position="76"/>
    </location>
</feature>
<dbReference type="Pfam" id="PF16879">
    <property type="entry name" value="Sin3a_C"/>
    <property type="match status" value="1"/>
</dbReference>
<dbReference type="FunFam" id="1.20.1160.11:FF:000003">
    <property type="entry name" value="Paired amphipathic helix SIN3-like protein"/>
    <property type="match status" value="1"/>
</dbReference>
<dbReference type="InterPro" id="IPR031693">
    <property type="entry name" value="Sin3_C"/>
</dbReference>
<dbReference type="OrthoDB" id="10265969at2759"/>
<feature type="compositionally biased region" description="Low complexity" evidence="8">
    <location>
        <begin position="432"/>
        <end position="442"/>
    </location>
</feature>
<keyword evidence="2" id="KW-0678">Repressor</keyword>
<evidence type="ECO:0000256" key="3">
    <source>
        <dbReference type="ARBA" id="ARBA00022737"/>
    </source>
</evidence>
<proteinExistence type="predicted"/>
<comment type="caution">
    <text evidence="10">The sequence shown here is derived from an EMBL/GenBank/DDBJ whole genome shotgun (WGS) entry which is preliminary data.</text>
</comment>
<feature type="compositionally biased region" description="Low complexity" evidence="8">
    <location>
        <begin position="188"/>
        <end position="203"/>
    </location>
</feature>
<dbReference type="PANTHER" id="PTHR12346">
    <property type="entry name" value="SIN3B-RELATED"/>
    <property type="match status" value="1"/>
</dbReference>
<feature type="compositionally biased region" description="Low complexity" evidence="8">
    <location>
        <begin position="335"/>
        <end position="374"/>
    </location>
</feature>
<keyword evidence="3" id="KW-0677">Repeat</keyword>
<dbReference type="STRING" id="45607.A0A2T0FFE6"/>
<dbReference type="RefSeq" id="XP_024663651.1">
    <property type="nucleotide sequence ID" value="XM_024807883.1"/>
</dbReference>
<dbReference type="FunFam" id="1.20.1160.11:FF:000002">
    <property type="entry name" value="Paired amphipathic helix protein SIN3"/>
    <property type="match status" value="1"/>
</dbReference>
<feature type="compositionally biased region" description="Basic and acidic residues" evidence="8">
    <location>
        <begin position="1202"/>
        <end position="1213"/>
    </location>
</feature>
<feature type="region of interest" description="Disordered" evidence="8">
    <location>
        <begin position="1574"/>
        <end position="1641"/>
    </location>
</feature>
<dbReference type="InterPro" id="IPR003822">
    <property type="entry name" value="PAH"/>
</dbReference>
<evidence type="ECO:0000313" key="10">
    <source>
        <dbReference type="EMBL" id="PRT53705.1"/>
    </source>
</evidence>
<gene>
    <name evidence="10" type="ORF">B9G98_01325</name>
</gene>
<dbReference type="EMBL" id="NDIQ01000001">
    <property type="protein sequence ID" value="PRT53705.1"/>
    <property type="molecule type" value="Genomic_DNA"/>
</dbReference>
<dbReference type="PANTHER" id="PTHR12346:SF0">
    <property type="entry name" value="SIN3A, ISOFORM G"/>
    <property type="match status" value="1"/>
</dbReference>
<organism evidence="10 11">
    <name type="scientific">Wickerhamiella sorbophila</name>
    <dbReference type="NCBI Taxonomy" id="45607"/>
    <lineage>
        <taxon>Eukaryota</taxon>
        <taxon>Fungi</taxon>
        <taxon>Dikarya</taxon>
        <taxon>Ascomycota</taxon>
        <taxon>Saccharomycotina</taxon>
        <taxon>Dipodascomycetes</taxon>
        <taxon>Dipodascales</taxon>
        <taxon>Trichomonascaceae</taxon>
        <taxon>Wickerhamiella</taxon>
    </lineage>
</organism>
<dbReference type="FunFam" id="1.20.1160.11:FF:000001">
    <property type="entry name" value="Paired amphipathic helix protein Sin3"/>
    <property type="match status" value="1"/>
</dbReference>
<evidence type="ECO:0000256" key="4">
    <source>
        <dbReference type="ARBA" id="ARBA00023015"/>
    </source>
</evidence>
<keyword evidence="4" id="KW-0805">Transcription regulation</keyword>
<feature type="compositionally biased region" description="Low complexity" evidence="8">
    <location>
        <begin position="79"/>
        <end position="110"/>
    </location>
</feature>
<feature type="compositionally biased region" description="Low complexity" evidence="8">
    <location>
        <begin position="1232"/>
        <end position="1247"/>
    </location>
</feature>
<feature type="compositionally biased region" description="Low complexity" evidence="8">
    <location>
        <begin position="147"/>
        <end position="168"/>
    </location>
</feature>
<sequence length="1641" mass="181387">MHAFPPLLTCPNHSPHTQTPIVSIHLVMSQTPWNEQPAPSANAALNSGQSGPTSLPSPRSTGQPTASRETSVTSAVASAPDAHPQPATAPTPQTEVPTPQPLPQQTNLAAERPSPSVLPASIAQPSNPSPQPQPTHPAASEPVSAIAQPAAPSVDSVASPVPVPQQTVPQPPVGTSEVKTEEPQAVFSAPISAPASTPAQPITHQEAPAVSVPSPNNASSAVTPAASVVPLANPTGSVPSPISAQPQAAPQPQPVPSAGSAPVTVGNTTGPAEPAKTDSSGTPIIEPAQPVTQPAQPAPVDQPQPAGYPKEESASTPKQGVTPLPQPVHVPSMEPQQQQQQPPVLPSLAQPPQLAQPQHLQHLQPQGMPGQQPMMGQYLQMYPYGQIQPHLGYLHQQPGQPQQQQYQQMMQGQPQQLPQQQGQPAQPPQPQAQPQAQQQTQQPPQPPQPPQVPLPQGQQPQGDDRYRQDANMNNQLNDALTYLDQVKVRYRNRPGVYNHFLDIMKDFKSQNIDTPGVIDRVSSLFRGHNDLIQGFNTFLPNGYRIDCVSDGVDTNHIQVTTPMGVQIRPDSVDYERWSEGQQQQQQQQQQQLQQQQLQQPGQQARHEYEVAQSVAGGPQQLVPAMGMVGGQPQVGLPMMGQGQMDMVHGSAQGAHVGNGGPVEFDYTIAYVNRIRNRFANQPDVYKSFLEILQTYQRMQLDMGEVYAQVSQLFRDAPDLLEDFKRFLPGGRADNKMRLPPVGSFGPPAQQPKKQREPQQSSVRDTPLPGMLAQQPPGANVPSVTEQNLVPAAQVLVPPSRKSSMADEIAFFDKVKRALPKQSYHELLKVINLFTQRIIDVNTLVSRVDGFIGQFPELMEWFKRFVGYEGKPLSIENIAAKKHQVDLAQCRACGPSYRLLPKTEKYMPCSGRDEMCWEVLNDEWVGHPTWASEDSGFVAHRKNQYEEILYRIEEERHEYDHFIGANQRTIQVLSTIANRIANMTPQEQAEFKLPEGLGHTTKIYQKVINKIYDKKNGAEVINALHENPGVAVPIVLHRLKQKDEEWKRAHREWNKVWRETEQKVFYKSLDHIGLTFKQADRKQLTSRALLSQIMAIKAEQGAKRKSTVMPTPKSQIVVKIDDNQVLTDLWKLLLRFLEHSGSYSAHDRELMVQFLRSFLPIFFGLDNETVARVYPSDKRPREEESSTAAGDLALGDILKRSKGSDDEENVKMEDAAGTPAGEAQSVDTEGAREGTAAAPAANEPQPSANEDEAAWLRFERLTPPLEEPSAVRTSFNLFANTPIYLFLRLFEIIYARLAEVKSYEPIVSKELEVQTSTTFAKDLCLFDTKMDDLGLRFSPEHCYEQALALCEKLLDGDVEPQWFEESLRRAYRNRAYKLYTIDKTLHLLVKQLHTLVNDQATADVLLLFDADRRATESDVKKQIVYRMKVKQLIGAEEPIFRIDWAPGTAELGFQYLGTYDLTLKGVAQAQSKWEYYVTSYMMNVPTEGVPFDKIKAPFLYRSLRESLGDDFKCEVLSQGLQARVCINTYRLFFEQGTADYIMRKADSWDEHRAEAKTRREKRFQAFLDGVEAAVAEPAPIAEPEAADPTTTTAADSAPPAPTSPDAAAVEPPAQQPETTGEQPEAVATAAVAAEDSNKMEID</sequence>
<dbReference type="GO" id="GO:0033698">
    <property type="term" value="C:Rpd3L complex"/>
    <property type="evidence" value="ECO:0007669"/>
    <property type="project" value="UniProtKB-ARBA"/>
</dbReference>
<evidence type="ECO:0000256" key="1">
    <source>
        <dbReference type="ARBA" id="ARBA00004123"/>
    </source>
</evidence>
<comment type="subcellular location">
    <subcellularLocation>
        <location evidence="1 7">Nucleus</location>
    </subcellularLocation>
</comment>
<dbReference type="Pfam" id="PF08295">
    <property type="entry name" value="Sin3_corepress"/>
    <property type="match status" value="1"/>
</dbReference>
<protein>
    <submittedName>
        <fullName evidence="10">Transcriptional regulatory protein SIN3</fullName>
    </submittedName>
</protein>
<evidence type="ECO:0000256" key="5">
    <source>
        <dbReference type="ARBA" id="ARBA00023163"/>
    </source>
</evidence>
<accession>A0A2T0FFE6</accession>
<dbReference type="Proteomes" id="UP000238350">
    <property type="component" value="Unassembled WGS sequence"/>
</dbReference>
<evidence type="ECO:0000313" key="11">
    <source>
        <dbReference type="Proteomes" id="UP000238350"/>
    </source>
</evidence>
<dbReference type="SUPFAM" id="SSF47762">
    <property type="entry name" value="PAH2 domain"/>
    <property type="match status" value="3"/>
</dbReference>
<evidence type="ECO:0000256" key="7">
    <source>
        <dbReference type="PROSITE-ProRule" id="PRU00810"/>
    </source>
</evidence>
<dbReference type="SMART" id="SM00761">
    <property type="entry name" value="HDAC_interact"/>
    <property type="match status" value="1"/>
</dbReference>
<feature type="region of interest" description="Disordered" evidence="8">
    <location>
        <begin position="391"/>
        <end position="469"/>
    </location>
</feature>
<keyword evidence="5" id="KW-0804">Transcription</keyword>
<dbReference type="InterPro" id="IPR036600">
    <property type="entry name" value="PAH_sf"/>
</dbReference>
<feature type="compositionally biased region" description="Pro residues" evidence="8">
    <location>
        <begin position="443"/>
        <end position="453"/>
    </location>
</feature>
<feature type="compositionally biased region" description="Low complexity" evidence="8">
    <location>
        <begin position="213"/>
        <end position="230"/>
    </location>
</feature>
<name>A0A2T0FFE6_9ASCO</name>
<dbReference type="GO" id="GO:0010628">
    <property type="term" value="P:positive regulation of gene expression"/>
    <property type="evidence" value="ECO:0007669"/>
    <property type="project" value="UniProtKB-ARBA"/>
</dbReference>